<feature type="compositionally biased region" description="Basic residues" evidence="1">
    <location>
        <begin position="139"/>
        <end position="154"/>
    </location>
</feature>
<reference evidence="3" key="2">
    <citation type="submission" date="2021-03" db="EMBL/GenBank/DDBJ databases">
        <authorList>
            <person name="Artuso I."/>
            <person name="Turrini P."/>
            <person name="Pirolo M."/>
            <person name="Lugli G.A."/>
            <person name="Ventura M."/>
            <person name="Visca P."/>
        </authorList>
    </citation>
    <scope>NUCLEOTIDE SEQUENCE</scope>
    <source>
        <strain evidence="3">LMG 26462</strain>
    </source>
</reference>
<gene>
    <name evidence="3" type="ORF">J1C56_28790</name>
</gene>
<evidence type="ECO:0000259" key="2">
    <source>
        <dbReference type="PROSITE" id="PS50943"/>
    </source>
</evidence>
<protein>
    <submittedName>
        <fullName evidence="3">Helix-turn-helix transcriptional regulator</fullName>
    </submittedName>
</protein>
<dbReference type="Proteomes" id="UP001138921">
    <property type="component" value="Unassembled WGS sequence"/>
</dbReference>
<dbReference type="SMART" id="SM00530">
    <property type="entry name" value="HTH_XRE"/>
    <property type="match status" value="1"/>
</dbReference>
<evidence type="ECO:0000313" key="4">
    <source>
        <dbReference type="Proteomes" id="UP001138921"/>
    </source>
</evidence>
<proteinExistence type="predicted"/>
<dbReference type="CDD" id="cd00093">
    <property type="entry name" value="HTH_XRE"/>
    <property type="match status" value="1"/>
</dbReference>
<dbReference type="Gene3D" id="1.10.260.40">
    <property type="entry name" value="lambda repressor-like DNA-binding domains"/>
    <property type="match status" value="1"/>
</dbReference>
<keyword evidence="4" id="KW-1185">Reference proteome</keyword>
<dbReference type="Pfam" id="PF01381">
    <property type="entry name" value="HTH_3"/>
    <property type="match status" value="1"/>
</dbReference>
<comment type="caution">
    <text evidence="3">The sequence shown here is derived from an EMBL/GenBank/DDBJ whole genome shotgun (WGS) entry which is preliminary data.</text>
</comment>
<sequence>MPIFKNKTEDSDGWLSILLALRLRQIENEYPDYASFADATGLSRGTLYQLRAGKGNPTLVTLERLARHLKVPVWTLIGRPGDDDSVKRDIETFGFNFNEIARHIEATRAVKRSMTEFSGVLPLKEAANPAGATSEKKRLPPAKKGRRASSIRVK</sequence>
<evidence type="ECO:0000256" key="1">
    <source>
        <dbReference type="SAM" id="MobiDB-lite"/>
    </source>
</evidence>
<evidence type="ECO:0000313" key="3">
    <source>
        <dbReference type="EMBL" id="MBT1159557.1"/>
    </source>
</evidence>
<dbReference type="AlphaFoldDB" id="A0A9X1D7S2"/>
<name>A0A9X1D7S2_9HYPH</name>
<feature type="domain" description="HTH cro/C1-type" evidence="2">
    <location>
        <begin position="36"/>
        <end position="76"/>
    </location>
</feature>
<dbReference type="InterPro" id="IPR001387">
    <property type="entry name" value="Cro/C1-type_HTH"/>
</dbReference>
<organism evidence="3 4">
    <name type="scientific">Aminobacter anthyllidis</name>
    <dbReference type="NCBI Taxonomy" id="1035067"/>
    <lineage>
        <taxon>Bacteria</taxon>
        <taxon>Pseudomonadati</taxon>
        <taxon>Pseudomonadota</taxon>
        <taxon>Alphaproteobacteria</taxon>
        <taxon>Hyphomicrobiales</taxon>
        <taxon>Phyllobacteriaceae</taxon>
        <taxon>Aminobacter</taxon>
    </lineage>
</organism>
<feature type="region of interest" description="Disordered" evidence="1">
    <location>
        <begin position="125"/>
        <end position="154"/>
    </location>
</feature>
<dbReference type="PROSITE" id="PS50943">
    <property type="entry name" value="HTH_CROC1"/>
    <property type="match status" value="1"/>
</dbReference>
<dbReference type="GO" id="GO:0003677">
    <property type="term" value="F:DNA binding"/>
    <property type="evidence" value="ECO:0007669"/>
    <property type="project" value="InterPro"/>
</dbReference>
<dbReference type="EMBL" id="JAFLWW010000012">
    <property type="protein sequence ID" value="MBT1159557.1"/>
    <property type="molecule type" value="Genomic_DNA"/>
</dbReference>
<dbReference type="RefSeq" id="WP_027054613.1">
    <property type="nucleotide sequence ID" value="NZ_JAFLWW010000012.1"/>
</dbReference>
<accession>A0A9X1D7S2</accession>
<dbReference type="InterPro" id="IPR010982">
    <property type="entry name" value="Lambda_DNA-bd_dom_sf"/>
</dbReference>
<reference evidence="3" key="1">
    <citation type="journal article" date="2021" name="Microorganisms">
        <title>Phylogenomic Reconstruction and Metabolic Potential of the Genus Aminobacter.</title>
        <authorList>
            <person name="Artuso I."/>
            <person name="Turrini P."/>
            <person name="Pirolo M."/>
            <person name="Lugli G.A."/>
            <person name="Ventura M."/>
            <person name="Visca P."/>
        </authorList>
    </citation>
    <scope>NUCLEOTIDE SEQUENCE</scope>
    <source>
        <strain evidence="3">LMG 26462</strain>
    </source>
</reference>
<dbReference type="SUPFAM" id="SSF47413">
    <property type="entry name" value="lambda repressor-like DNA-binding domains"/>
    <property type="match status" value="1"/>
</dbReference>